<name>A0A4C1Y0Y8_EUMVA</name>
<reference evidence="1 2" key="1">
    <citation type="journal article" date="2019" name="Commun. Biol.">
        <title>The bagworm genome reveals a unique fibroin gene that provides high tensile strength.</title>
        <authorList>
            <person name="Kono N."/>
            <person name="Nakamura H."/>
            <person name="Ohtoshi R."/>
            <person name="Tomita M."/>
            <person name="Numata K."/>
            <person name="Arakawa K."/>
        </authorList>
    </citation>
    <scope>NUCLEOTIDE SEQUENCE [LARGE SCALE GENOMIC DNA]</scope>
</reference>
<protein>
    <submittedName>
        <fullName evidence="1">Uncharacterized protein</fullName>
    </submittedName>
</protein>
<dbReference type="GO" id="GO:0003676">
    <property type="term" value="F:nucleic acid binding"/>
    <property type="evidence" value="ECO:0007669"/>
    <property type="project" value="InterPro"/>
</dbReference>
<evidence type="ECO:0000313" key="2">
    <source>
        <dbReference type="Proteomes" id="UP000299102"/>
    </source>
</evidence>
<evidence type="ECO:0000313" key="1">
    <source>
        <dbReference type="EMBL" id="GBP69180.1"/>
    </source>
</evidence>
<dbReference type="OrthoDB" id="10017160at2759"/>
<organism evidence="1 2">
    <name type="scientific">Eumeta variegata</name>
    <name type="common">Bagworm moth</name>
    <name type="synonym">Eumeta japonica</name>
    <dbReference type="NCBI Taxonomy" id="151549"/>
    <lineage>
        <taxon>Eukaryota</taxon>
        <taxon>Metazoa</taxon>
        <taxon>Ecdysozoa</taxon>
        <taxon>Arthropoda</taxon>
        <taxon>Hexapoda</taxon>
        <taxon>Insecta</taxon>
        <taxon>Pterygota</taxon>
        <taxon>Neoptera</taxon>
        <taxon>Endopterygota</taxon>
        <taxon>Lepidoptera</taxon>
        <taxon>Glossata</taxon>
        <taxon>Ditrysia</taxon>
        <taxon>Tineoidea</taxon>
        <taxon>Psychidae</taxon>
        <taxon>Oiketicinae</taxon>
        <taxon>Eumeta</taxon>
    </lineage>
</organism>
<dbReference type="AlphaFoldDB" id="A0A4C1Y0Y8"/>
<keyword evidence="2" id="KW-1185">Reference proteome</keyword>
<gene>
    <name evidence="1" type="ORF">EVAR_98252_1</name>
</gene>
<dbReference type="Gene3D" id="3.30.420.10">
    <property type="entry name" value="Ribonuclease H-like superfamily/Ribonuclease H"/>
    <property type="match status" value="1"/>
</dbReference>
<accession>A0A4C1Y0Y8</accession>
<comment type="caution">
    <text evidence="1">The sequence shown here is derived from an EMBL/GenBank/DDBJ whole genome shotgun (WGS) entry which is preliminary data.</text>
</comment>
<dbReference type="InterPro" id="IPR036397">
    <property type="entry name" value="RNaseH_sf"/>
</dbReference>
<proteinExistence type="predicted"/>
<dbReference type="Proteomes" id="UP000299102">
    <property type="component" value="Unassembled WGS sequence"/>
</dbReference>
<dbReference type="EMBL" id="BGZK01001032">
    <property type="protein sequence ID" value="GBP69180.1"/>
    <property type="molecule type" value="Genomic_DNA"/>
</dbReference>
<sequence>MTCPGARAGGRRPFMDNYRGLTWRYLKLDFPVIAKLSFLLRKSGPKLDPSCNETVYDYVTQGNSIALYRNTGSPVLQPDLAPCDFYLFRKMKEKLGGKWFTDAEEAGAAYKKAVEATPKCEWAKCFSHWFH</sequence>